<feature type="compositionally biased region" description="Acidic residues" evidence="1">
    <location>
        <begin position="249"/>
        <end position="266"/>
    </location>
</feature>
<gene>
    <name evidence="2" type="ORF">BCR44DRAFT_1425423</name>
</gene>
<dbReference type="Pfam" id="PF10153">
    <property type="entry name" value="Efg1"/>
    <property type="match status" value="1"/>
</dbReference>
<feature type="compositionally biased region" description="Basic and acidic residues" evidence="1">
    <location>
        <begin position="200"/>
        <end position="220"/>
    </location>
</feature>
<feature type="region of interest" description="Disordered" evidence="1">
    <location>
        <begin position="1"/>
        <end position="35"/>
    </location>
</feature>
<feature type="compositionally biased region" description="Acidic residues" evidence="1">
    <location>
        <begin position="138"/>
        <end position="154"/>
    </location>
</feature>
<sequence>MHDNSSTMGRTQSSSSHARPARGGGSSSSRGTDGIAIRKSIQQLKAELRGAERLHAKKTASGDFAADDSLRKRSEAKIAALKAELASTQGWTRQSVKFFERIKASRRIEQLRKQIAKAMAAETGAMLQEELKRAEFDLSGDDESNSDSDEDADDTVDKQPTLSEKAIKQRDQVRAHLQSLIDLGLINVAETVNACVGEPGEEREKKKTKKKGDTEEDVKHKQIGHLLRGVGVSGLSDDDENEGAVANDDSSDSSDSQDDMDQDDSS</sequence>
<keyword evidence="3" id="KW-1185">Reference proteome</keyword>
<dbReference type="AlphaFoldDB" id="A0A1Y2I0F0"/>
<reference evidence="2 3" key="1">
    <citation type="submission" date="2016-07" db="EMBL/GenBank/DDBJ databases">
        <title>Pervasive Adenine N6-methylation of Active Genes in Fungi.</title>
        <authorList>
            <consortium name="DOE Joint Genome Institute"/>
            <person name="Mondo S.J."/>
            <person name="Dannebaum R.O."/>
            <person name="Kuo R.C."/>
            <person name="Labutti K."/>
            <person name="Haridas S."/>
            <person name="Kuo A."/>
            <person name="Salamov A."/>
            <person name="Ahrendt S.R."/>
            <person name="Lipzen A."/>
            <person name="Sullivan W."/>
            <person name="Andreopoulos W.B."/>
            <person name="Clum A."/>
            <person name="Lindquist E."/>
            <person name="Daum C."/>
            <person name="Ramamoorthy G.K."/>
            <person name="Gryganskyi A."/>
            <person name="Culley D."/>
            <person name="Magnuson J.K."/>
            <person name="James T.Y."/>
            <person name="O'Malley M.A."/>
            <person name="Stajich J.E."/>
            <person name="Spatafora J.W."/>
            <person name="Visel A."/>
            <person name="Grigoriev I.V."/>
        </authorList>
    </citation>
    <scope>NUCLEOTIDE SEQUENCE [LARGE SCALE GENOMIC DNA]</scope>
    <source>
        <strain evidence="2 3">PL171</strain>
    </source>
</reference>
<comment type="caution">
    <text evidence="2">The sequence shown here is derived from an EMBL/GenBank/DDBJ whole genome shotgun (WGS) entry which is preliminary data.</text>
</comment>
<evidence type="ECO:0000313" key="3">
    <source>
        <dbReference type="Proteomes" id="UP000193411"/>
    </source>
</evidence>
<feature type="compositionally biased region" description="Low complexity" evidence="1">
    <location>
        <begin position="1"/>
        <end position="18"/>
    </location>
</feature>
<feature type="region of interest" description="Disordered" evidence="1">
    <location>
        <begin position="132"/>
        <end position="171"/>
    </location>
</feature>
<dbReference type="EMBL" id="MCFL01000004">
    <property type="protein sequence ID" value="ORZ39694.1"/>
    <property type="molecule type" value="Genomic_DNA"/>
</dbReference>
<name>A0A1Y2I0F0_9FUNG</name>
<evidence type="ECO:0000313" key="2">
    <source>
        <dbReference type="EMBL" id="ORZ39694.1"/>
    </source>
</evidence>
<proteinExistence type="predicted"/>
<accession>A0A1Y2I0F0</accession>
<dbReference type="GO" id="GO:0006364">
    <property type="term" value="P:rRNA processing"/>
    <property type="evidence" value="ECO:0007669"/>
    <property type="project" value="InterPro"/>
</dbReference>
<feature type="region of interest" description="Disordered" evidence="1">
    <location>
        <begin position="196"/>
        <end position="266"/>
    </location>
</feature>
<dbReference type="Proteomes" id="UP000193411">
    <property type="component" value="Unassembled WGS sequence"/>
</dbReference>
<dbReference type="InterPro" id="IPR019310">
    <property type="entry name" value="Efg1"/>
</dbReference>
<protein>
    <submittedName>
        <fullName evidence="2">Uncharacterized protein</fullName>
    </submittedName>
</protein>
<dbReference type="OrthoDB" id="47732at2759"/>
<organism evidence="2 3">
    <name type="scientific">Catenaria anguillulae PL171</name>
    <dbReference type="NCBI Taxonomy" id="765915"/>
    <lineage>
        <taxon>Eukaryota</taxon>
        <taxon>Fungi</taxon>
        <taxon>Fungi incertae sedis</taxon>
        <taxon>Blastocladiomycota</taxon>
        <taxon>Blastocladiomycetes</taxon>
        <taxon>Blastocladiales</taxon>
        <taxon>Catenariaceae</taxon>
        <taxon>Catenaria</taxon>
    </lineage>
</organism>
<evidence type="ECO:0000256" key="1">
    <source>
        <dbReference type="SAM" id="MobiDB-lite"/>
    </source>
</evidence>